<dbReference type="InterPro" id="IPR035965">
    <property type="entry name" value="PAS-like_dom_sf"/>
</dbReference>
<keyword evidence="6" id="KW-0547">Nucleotide-binding</keyword>
<feature type="transmembrane region" description="Helical" evidence="12">
    <location>
        <begin position="118"/>
        <end position="137"/>
    </location>
</feature>
<dbReference type="EMBL" id="CP058649">
    <property type="protein sequence ID" value="QUI25077.1"/>
    <property type="molecule type" value="Genomic_DNA"/>
</dbReference>
<dbReference type="InterPro" id="IPR011006">
    <property type="entry name" value="CheY-like_superfamily"/>
</dbReference>
<dbReference type="InterPro" id="IPR000700">
    <property type="entry name" value="PAS-assoc_C"/>
</dbReference>
<evidence type="ECO:0000259" key="14">
    <source>
        <dbReference type="PROSITE" id="PS50110"/>
    </source>
</evidence>
<keyword evidence="12" id="KW-0472">Membrane</keyword>
<dbReference type="Proteomes" id="UP000683246">
    <property type="component" value="Chromosome"/>
</dbReference>
<keyword evidence="17" id="KW-1185">Reference proteome</keyword>
<dbReference type="CDD" id="cd00130">
    <property type="entry name" value="PAS"/>
    <property type="match status" value="1"/>
</dbReference>
<dbReference type="Pfam" id="PF08447">
    <property type="entry name" value="PAS_3"/>
    <property type="match status" value="1"/>
</dbReference>
<keyword evidence="8" id="KW-0067">ATP-binding</keyword>
<feature type="domain" description="PAC" evidence="15">
    <location>
        <begin position="407"/>
        <end position="460"/>
    </location>
</feature>
<dbReference type="InterPro" id="IPR013655">
    <property type="entry name" value="PAS_fold_3"/>
</dbReference>
<evidence type="ECO:0000256" key="2">
    <source>
        <dbReference type="ARBA" id="ARBA00012438"/>
    </source>
</evidence>
<dbReference type="CDD" id="cd00156">
    <property type="entry name" value="REC"/>
    <property type="match status" value="1"/>
</dbReference>
<proteinExistence type="predicted"/>
<comment type="function">
    <text evidence="10">May play the central regulatory role in sporulation. It may be an element of the effector pathway responsible for the activation of sporulation genes in response to nutritional stress. Spo0A may act in concert with spo0H (a sigma factor) to control the expression of some genes that are critical to the sporulation process.</text>
</comment>
<comment type="catalytic activity">
    <reaction evidence="1">
        <text>ATP + protein L-histidine = ADP + protein N-phospho-L-histidine.</text>
        <dbReference type="EC" id="2.7.13.3"/>
    </reaction>
</comment>
<dbReference type="PANTHER" id="PTHR43065:SF46">
    <property type="entry name" value="C4-DICARBOXYLATE TRANSPORT SENSOR PROTEIN DCTB"/>
    <property type="match status" value="1"/>
</dbReference>
<feature type="transmembrane region" description="Helical" evidence="12">
    <location>
        <begin position="144"/>
        <end position="165"/>
    </location>
</feature>
<dbReference type="SUPFAM" id="SSF47384">
    <property type="entry name" value="Homodimeric domain of signal transducing histidine kinase"/>
    <property type="match status" value="1"/>
</dbReference>
<evidence type="ECO:0000256" key="7">
    <source>
        <dbReference type="ARBA" id="ARBA00022777"/>
    </source>
</evidence>
<evidence type="ECO:0000256" key="6">
    <source>
        <dbReference type="ARBA" id="ARBA00022741"/>
    </source>
</evidence>
<evidence type="ECO:0000256" key="4">
    <source>
        <dbReference type="ARBA" id="ARBA00022553"/>
    </source>
</evidence>
<keyword evidence="12" id="KW-1133">Transmembrane helix</keyword>
<evidence type="ECO:0000313" key="17">
    <source>
        <dbReference type="Proteomes" id="UP000683246"/>
    </source>
</evidence>
<evidence type="ECO:0000313" key="16">
    <source>
        <dbReference type="EMBL" id="QUI25077.1"/>
    </source>
</evidence>
<dbReference type="GO" id="GO:0000155">
    <property type="term" value="F:phosphorelay sensor kinase activity"/>
    <property type="evidence" value="ECO:0007669"/>
    <property type="project" value="InterPro"/>
</dbReference>
<dbReference type="PROSITE" id="PS50110">
    <property type="entry name" value="RESPONSE_REGULATORY"/>
    <property type="match status" value="1"/>
</dbReference>
<dbReference type="PRINTS" id="PR00344">
    <property type="entry name" value="BCTRLSENSOR"/>
</dbReference>
<dbReference type="Pfam" id="PF02518">
    <property type="entry name" value="HATPase_c"/>
    <property type="match status" value="1"/>
</dbReference>
<name>A0A8J8SJ34_9FIRM</name>
<dbReference type="Gene3D" id="1.10.287.130">
    <property type="match status" value="1"/>
</dbReference>
<feature type="modified residue" description="4-aspartylphosphate" evidence="11">
    <location>
        <position position="885"/>
    </location>
</feature>
<dbReference type="SUPFAM" id="SSF55785">
    <property type="entry name" value="PYP-like sensor domain (PAS domain)"/>
    <property type="match status" value="1"/>
</dbReference>
<dbReference type="AlphaFoldDB" id="A0A8J8SJ34"/>
<keyword evidence="9" id="KW-0902">Two-component regulatory system</keyword>
<dbReference type="InterPro" id="IPR036097">
    <property type="entry name" value="HisK_dim/P_sf"/>
</dbReference>
<protein>
    <recommendedName>
        <fullName evidence="3">Stage 0 sporulation protein A homolog</fullName>
        <ecNumber evidence="2">2.7.13.3</ecNumber>
    </recommendedName>
</protein>
<gene>
    <name evidence="16" type="ORF">HZI73_23500</name>
</gene>
<evidence type="ECO:0000256" key="12">
    <source>
        <dbReference type="SAM" id="Phobius"/>
    </source>
</evidence>
<dbReference type="SMART" id="SM00387">
    <property type="entry name" value="HATPase_c"/>
    <property type="match status" value="1"/>
</dbReference>
<dbReference type="InterPro" id="IPR005467">
    <property type="entry name" value="His_kinase_dom"/>
</dbReference>
<dbReference type="InterPro" id="IPR004358">
    <property type="entry name" value="Sig_transdc_His_kin-like_C"/>
</dbReference>
<feature type="transmembrane region" description="Helical" evidence="12">
    <location>
        <begin position="36"/>
        <end position="60"/>
    </location>
</feature>
<dbReference type="InterPro" id="IPR003594">
    <property type="entry name" value="HATPase_dom"/>
</dbReference>
<keyword evidence="7" id="KW-0418">Kinase</keyword>
<dbReference type="SUPFAM" id="SSF52172">
    <property type="entry name" value="CheY-like"/>
    <property type="match status" value="1"/>
</dbReference>
<accession>A0A8J8SJ34</accession>
<dbReference type="SMART" id="SM00448">
    <property type="entry name" value="REC"/>
    <property type="match status" value="1"/>
</dbReference>
<dbReference type="Pfam" id="PF00072">
    <property type="entry name" value="Response_reg"/>
    <property type="match status" value="1"/>
</dbReference>
<evidence type="ECO:0000256" key="5">
    <source>
        <dbReference type="ARBA" id="ARBA00022679"/>
    </source>
</evidence>
<dbReference type="RefSeq" id="WP_212695776.1">
    <property type="nucleotide sequence ID" value="NZ_CP058649.1"/>
</dbReference>
<evidence type="ECO:0000256" key="3">
    <source>
        <dbReference type="ARBA" id="ARBA00018672"/>
    </source>
</evidence>
<keyword evidence="5" id="KW-0808">Transferase</keyword>
<keyword evidence="12" id="KW-0812">Transmembrane</keyword>
<dbReference type="GO" id="GO:0005524">
    <property type="term" value="F:ATP binding"/>
    <property type="evidence" value="ECO:0007669"/>
    <property type="project" value="UniProtKB-KW"/>
</dbReference>
<dbReference type="Gene3D" id="3.30.565.10">
    <property type="entry name" value="Histidine kinase-like ATPase, C-terminal domain"/>
    <property type="match status" value="1"/>
</dbReference>
<dbReference type="KEGG" id="vpy:HZI73_23500"/>
<evidence type="ECO:0000256" key="8">
    <source>
        <dbReference type="ARBA" id="ARBA00022840"/>
    </source>
</evidence>
<keyword evidence="4 11" id="KW-0597">Phosphoprotein</keyword>
<dbReference type="Pfam" id="PF00512">
    <property type="entry name" value="HisKA"/>
    <property type="match status" value="1"/>
</dbReference>
<dbReference type="InterPro" id="IPR001789">
    <property type="entry name" value="Sig_transdc_resp-reg_receiver"/>
</dbReference>
<sequence length="951" mass="109855">MDTIQIVNLFSIVSCFMWLLVFICLYVKVTKKSKYFLYWIISMVFYMGYLSTNLLCGKYLIPDQSIIGLVLLGTSYLFTILGIEFFVPIRWRRKINIVYILVMAFIIGTKYIGYDYLMIFFVYMGFYFVYIGMALYWTKKSHNYICGSFFLLWGIFNFLCHIYLKSGDLDVYLYITNRLFFIFSDAILIISFIIKKYKDFEIDMENIVSIFKASSVGLELYNAEGKLIVTNPICLKMFEIDAKENILGINIFKKYKMAKRSLEQVKSGHDVSFRMEFDFHDDHETQLNHTMKDKKYLEVRISILGPNRLRPEGYFVQVQDITEHIHSSHQLEERLALAVQSANLYEWDWYAKSNNLYIDPGFAASLGYDGERFNGDSHVITTYIHQDDMMKVIKKLEEHYGQETETFMCECRIRHKDGHDVWYMGMGAAIEREADGKPIRMVGMVQSIDRLKASELKLLRSEQKYRSLFETMLNGYIRMEKIYDHEGQVMDYLCIETNSSLKEIVGYHVAIEGKTLKEILKTETYWVDLLDEMDAINEKNRVEQYSRTLGKILEVVLHPFGEDQIILIIRDVTNERNLENMVRQTEKLSAIGQLVGGIAHDFNNQLMAIGGAISIIKTKCYTGDCRKYINYIEKCSNNSASLVNRLLTFSRESDYEMVPINIHEIIYSVVEILERSIDKKIDITIALKAEQCMALGDESQIQNTLLNIGLNARDAMVNGGKLVFRTYNSTEDRDKNRGTNKDYIVVVISDTGIGMSEEVKERIFEPFFTTKSIGKGTGLGLAMVFGIIKSHGGYISVNSVMNVGTDFTVKIPVIDTVTMVPLQEKEGLIKGNEKIMVIDDETILRDLIKEMLEMLGYQVITFADGYQALAYYRDHWYDIHLVLLDLVMPKLSGEELFEGLYDINPGVKAVFLSGYGLENIDESIRSRINGFINKPIKIEELSMKIREMIEQ</sequence>
<evidence type="ECO:0000256" key="11">
    <source>
        <dbReference type="PROSITE-ProRule" id="PRU00169"/>
    </source>
</evidence>
<evidence type="ECO:0000259" key="15">
    <source>
        <dbReference type="PROSITE" id="PS50113"/>
    </source>
</evidence>
<dbReference type="Gene3D" id="3.40.50.2300">
    <property type="match status" value="1"/>
</dbReference>
<feature type="transmembrane region" description="Helical" evidence="12">
    <location>
        <begin position="6"/>
        <end position="29"/>
    </location>
</feature>
<dbReference type="SUPFAM" id="SSF55874">
    <property type="entry name" value="ATPase domain of HSP90 chaperone/DNA topoisomerase II/histidine kinase"/>
    <property type="match status" value="1"/>
</dbReference>
<dbReference type="PROSITE" id="PS50113">
    <property type="entry name" value="PAC"/>
    <property type="match status" value="1"/>
</dbReference>
<dbReference type="InterPro" id="IPR036890">
    <property type="entry name" value="HATPase_C_sf"/>
</dbReference>
<feature type="domain" description="Response regulatory" evidence="14">
    <location>
        <begin position="834"/>
        <end position="949"/>
    </location>
</feature>
<evidence type="ECO:0000256" key="9">
    <source>
        <dbReference type="ARBA" id="ARBA00023012"/>
    </source>
</evidence>
<feature type="domain" description="Histidine kinase" evidence="13">
    <location>
        <begin position="597"/>
        <end position="815"/>
    </location>
</feature>
<feature type="transmembrane region" description="Helical" evidence="12">
    <location>
        <begin position="94"/>
        <end position="112"/>
    </location>
</feature>
<evidence type="ECO:0000256" key="10">
    <source>
        <dbReference type="ARBA" id="ARBA00024867"/>
    </source>
</evidence>
<dbReference type="PROSITE" id="PS50109">
    <property type="entry name" value="HIS_KIN"/>
    <property type="match status" value="1"/>
</dbReference>
<dbReference type="InterPro" id="IPR003661">
    <property type="entry name" value="HisK_dim/P_dom"/>
</dbReference>
<organism evidence="16 17">
    <name type="scientific">Vallitalea pronyensis</name>
    <dbReference type="NCBI Taxonomy" id="1348613"/>
    <lineage>
        <taxon>Bacteria</taxon>
        <taxon>Bacillati</taxon>
        <taxon>Bacillota</taxon>
        <taxon>Clostridia</taxon>
        <taxon>Lachnospirales</taxon>
        <taxon>Vallitaleaceae</taxon>
        <taxon>Vallitalea</taxon>
    </lineage>
</organism>
<dbReference type="PANTHER" id="PTHR43065">
    <property type="entry name" value="SENSOR HISTIDINE KINASE"/>
    <property type="match status" value="1"/>
</dbReference>
<dbReference type="CDD" id="cd00082">
    <property type="entry name" value="HisKA"/>
    <property type="match status" value="1"/>
</dbReference>
<evidence type="ECO:0000256" key="1">
    <source>
        <dbReference type="ARBA" id="ARBA00000085"/>
    </source>
</evidence>
<evidence type="ECO:0000259" key="13">
    <source>
        <dbReference type="PROSITE" id="PS50109"/>
    </source>
</evidence>
<dbReference type="NCBIfam" id="TIGR00229">
    <property type="entry name" value="sensory_box"/>
    <property type="match status" value="1"/>
</dbReference>
<dbReference type="InterPro" id="IPR000014">
    <property type="entry name" value="PAS"/>
</dbReference>
<dbReference type="EC" id="2.7.13.3" evidence="2"/>
<dbReference type="Gene3D" id="3.30.450.20">
    <property type="entry name" value="PAS domain"/>
    <property type="match status" value="3"/>
</dbReference>
<feature type="transmembrane region" description="Helical" evidence="12">
    <location>
        <begin position="66"/>
        <end position="87"/>
    </location>
</feature>
<reference evidence="16" key="1">
    <citation type="submission" date="2020-07" db="EMBL/GenBank/DDBJ databases">
        <title>Vallitalea pronyensis genome.</title>
        <authorList>
            <person name="Postec A."/>
        </authorList>
    </citation>
    <scope>NUCLEOTIDE SEQUENCE</scope>
    <source>
        <strain evidence="16">FatNI3</strain>
    </source>
</reference>
<dbReference type="SMART" id="SM00388">
    <property type="entry name" value="HisKA"/>
    <property type="match status" value="1"/>
</dbReference>